<reference evidence="2" key="2">
    <citation type="journal article" date="2023" name="Science">
        <title>Genomic signatures of disease resistance in endangered staghorn corals.</title>
        <authorList>
            <person name="Vollmer S.V."/>
            <person name="Selwyn J.D."/>
            <person name="Despard B.A."/>
            <person name="Roesel C.L."/>
        </authorList>
    </citation>
    <scope>NUCLEOTIDE SEQUENCE</scope>
    <source>
        <strain evidence="2">K2</strain>
    </source>
</reference>
<feature type="compositionally biased region" description="Low complexity" evidence="1">
    <location>
        <begin position="95"/>
        <end position="114"/>
    </location>
</feature>
<feature type="compositionally biased region" description="Polar residues" evidence="1">
    <location>
        <begin position="63"/>
        <end position="85"/>
    </location>
</feature>
<feature type="region of interest" description="Disordered" evidence="1">
    <location>
        <begin position="232"/>
        <end position="254"/>
    </location>
</feature>
<organism evidence="2 3">
    <name type="scientific">Acropora cervicornis</name>
    <name type="common">Staghorn coral</name>
    <dbReference type="NCBI Taxonomy" id="6130"/>
    <lineage>
        <taxon>Eukaryota</taxon>
        <taxon>Metazoa</taxon>
        <taxon>Cnidaria</taxon>
        <taxon>Anthozoa</taxon>
        <taxon>Hexacorallia</taxon>
        <taxon>Scleractinia</taxon>
        <taxon>Astrocoeniina</taxon>
        <taxon>Acroporidae</taxon>
        <taxon>Acropora</taxon>
    </lineage>
</organism>
<dbReference type="EMBL" id="JARQWQ010000005">
    <property type="protein sequence ID" value="KAK2572054.1"/>
    <property type="molecule type" value="Genomic_DNA"/>
</dbReference>
<proteinExistence type="predicted"/>
<protein>
    <submittedName>
        <fullName evidence="2">Uncharacterized protein</fullName>
    </submittedName>
</protein>
<feature type="region of interest" description="Disordered" evidence="1">
    <location>
        <begin position="159"/>
        <end position="218"/>
    </location>
</feature>
<sequence length="455" mass="50912">MAAPAVNSELLEDVCKVLEKLEEEIVKVDELCMLRRRETERCIEHCRNLLKPWPLKSMRSEETTGNNGNSLMKQQSESENVQNIEIASKEKGSLSTKANKSAPKKASAARKSLSQRPVVKSTYNSSYGRPPSAKSLVRPSVSKGAAKVYLGTVIQRNSEGKQSINDSKKEGSFGNSSTQKATTSCAGTSEYLDASNMKSTDPGPPELNDSSNSSNNTQPSALAVMDEKQGNVIGKSPESVSEHVKRESRSNSWRTNLQVDKQEMFDPFTEGSELKLPVKYRKLKAASAKLYSELEKIADNRETSLACQQFLHDVESVFDMGNIPTYSELQGRATELLEEHEKLSALVNDVVHRSHDIGDDSTWPEVYKCYRHWQIVLNKFHELQKKTQQLLKGKRSQLLWWENEMKGQAEQVSIYGETRMLCRVQDRSSHAGRVSCCTSFAGSLPRLLLGFRPKS</sequence>
<dbReference type="Proteomes" id="UP001249851">
    <property type="component" value="Unassembled WGS sequence"/>
</dbReference>
<feature type="compositionally biased region" description="Polar residues" evidence="1">
    <location>
        <begin position="208"/>
        <end position="218"/>
    </location>
</feature>
<gene>
    <name evidence="2" type="ORF">P5673_003488</name>
</gene>
<evidence type="ECO:0000313" key="3">
    <source>
        <dbReference type="Proteomes" id="UP001249851"/>
    </source>
</evidence>
<reference evidence="2" key="1">
    <citation type="journal article" date="2023" name="G3 (Bethesda)">
        <title>Whole genome assembly and annotation of the endangered Caribbean coral Acropora cervicornis.</title>
        <authorList>
            <person name="Selwyn J.D."/>
            <person name="Vollmer S.V."/>
        </authorList>
    </citation>
    <scope>NUCLEOTIDE SEQUENCE</scope>
    <source>
        <strain evidence="2">K2</strain>
    </source>
</reference>
<keyword evidence="3" id="KW-1185">Reference proteome</keyword>
<comment type="caution">
    <text evidence="2">The sequence shown here is derived from an EMBL/GenBank/DDBJ whole genome shotgun (WGS) entry which is preliminary data.</text>
</comment>
<dbReference type="AlphaFoldDB" id="A0AAD9R2P5"/>
<accession>A0AAD9R2P5</accession>
<evidence type="ECO:0000256" key="1">
    <source>
        <dbReference type="SAM" id="MobiDB-lite"/>
    </source>
</evidence>
<feature type="compositionally biased region" description="Polar residues" evidence="1">
    <location>
        <begin position="173"/>
        <end position="187"/>
    </location>
</feature>
<name>A0AAD9R2P5_ACRCE</name>
<feature type="region of interest" description="Disordered" evidence="1">
    <location>
        <begin position="57"/>
        <end position="140"/>
    </location>
</feature>
<evidence type="ECO:0000313" key="2">
    <source>
        <dbReference type="EMBL" id="KAK2572054.1"/>
    </source>
</evidence>
<feature type="compositionally biased region" description="Basic and acidic residues" evidence="1">
    <location>
        <begin position="240"/>
        <end position="249"/>
    </location>
</feature>